<dbReference type="InterPro" id="IPR010239">
    <property type="entry name" value="CHP02001"/>
</dbReference>
<organism evidence="2 3">
    <name type="scientific">Sinimarinibacterium thermocellulolyticum</name>
    <dbReference type="NCBI Taxonomy" id="3170016"/>
    <lineage>
        <taxon>Bacteria</taxon>
        <taxon>Pseudomonadati</taxon>
        <taxon>Pseudomonadota</taxon>
        <taxon>Gammaproteobacteria</taxon>
        <taxon>Nevskiales</taxon>
        <taxon>Nevskiaceae</taxon>
        <taxon>Sinimarinibacterium</taxon>
    </lineage>
</organism>
<evidence type="ECO:0000313" key="2">
    <source>
        <dbReference type="EMBL" id="MES0873189.1"/>
    </source>
</evidence>
<dbReference type="Proteomes" id="UP001465331">
    <property type="component" value="Unassembled WGS sequence"/>
</dbReference>
<comment type="caution">
    <text evidence="2">The sequence shown here is derived from an EMBL/GenBank/DDBJ whole genome shotgun (WGS) entry which is preliminary data.</text>
</comment>
<evidence type="ECO:0000256" key="1">
    <source>
        <dbReference type="SAM" id="SignalP"/>
    </source>
</evidence>
<dbReference type="NCBIfam" id="TIGR02001">
    <property type="entry name" value="gcw_chp"/>
    <property type="match status" value="1"/>
</dbReference>
<evidence type="ECO:0000313" key="3">
    <source>
        <dbReference type="Proteomes" id="UP001465331"/>
    </source>
</evidence>
<feature type="signal peptide" evidence="1">
    <location>
        <begin position="1"/>
        <end position="24"/>
    </location>
</feature>
<keyword evidence="1" id="KW-0732">Signal</keyword>
<gene>
    <name evidence="2" type="ORF">ABSH63_04060</name>
</gene>
<dbReference type="Pfam" id="PF09694">
    <property type="entry name" value="Gcw_chp"/>
    <property type="match status" value="1"/>
</dbReference>
<accession>A0ABV2A9R6</accession>
<keyword evidence="3" id="KW-1185">Reference proteome</keyword>
<protein>
    <submittedName>
        <fullName evidence="2">TorF family putative porin</fullName>
    </submittedName>
</protein>
<proteinExistence type="predicted"/>
<sequence>MTFKRSVVSAAVLGASVFSGGAVAGVSGNVGVSSQYLFRGIEQNGDAAVSGGLDYAHDSGFYVGTWASTINFNGVSASGVSTEVDLYAGFSGEAGSLSYDLGAIYYWYPEEGELDPKPDPSNNTFELYGSLSFGPATIGLYYSLADYFAVTDEGVMYPYLDLSFPMSDKLSLDLHVGQQTFEEDGIEDIVDYSIGVSADAGNGFSMGLAFVATDIDDDDPKLVVSGSYSFDL</sequence>
<dbReference type="EMBL" id="JBEPIJ010000003">
    <property type="protein sequence ID" value="MES0873189.1"/>
    <property type="molecule type" value="Genomic_DNA"/>
</dbReference>
<feature type="chain" id="PRO_5046907838" evidence="1">
    <location>
        <begin position="25"/>
        <end position="232"/>
    </location>
</feature>
<name>A0ABV2A9R6_9GAMM</name>
<reference evidence="2 3" key="1">
    <citation type="submission" date="2024-06" db="EMBL/GenBank/DDBJ databases">
        <authorList>
            <person name="Li Z."/>
            <person name="Jiang Y."/>
        </authorList>
    </citation>
    <scope>NUCLEOTIDE SEQUENCE [LARGE SCALE GENOMIC DNA]</scope>
    <source>
        <strain evidence="2 3">HSW-8</strain>
    </source>
</reference>
<dbReference type="RefSeq" id="WP_352887664.1">
    <property type="nucleotide sequence ID" value="NZ_JBEPIJ010000003.1"/>
</dbReference>